<dbReference type="InterPro" id="IPR002073">
    <property type="entry name" value="PDEase_catalytic_dom"/>
</dbReference>
<sequence>MYGMIHLCHLQDNLTPLDLSVLMTSAICHDLDHPGYSNSYQTSTRVQSWQCSTTTSHLWRIITVPSPFKSLT</sequence>
<dbReference type="InterPro" id="IPR036971">
    <property type="entry name" value="PDEase_catalytic_dom_sf"/>
</dbReference>
<dbReference type="SUPFAM" id="SSF109604">
    <property type="entry name" value="HD-domain/PDEase-like"/>
    <property type="match status" value="1"/>
</dbReference>
<reference evidence="2" key="1">
    <citation type="submission" date="2023-03" db="EMBL/GenBank/DDBJ databases">
        <authorList>
            <person name="Steffen K."/>
            <person name="Cardenas P."/>
        </authorList>
    </citation>
    <scope>NUCLEOTIDE SEQUENCE</scope>
</reference>
<protein>
    <submittedName>
        <fullName evidence="2">High affinity cGMP-specific 3',5'-cyclic phosphodiesterase 9A</fullName>
    </submittedName>
</protein>
<dbReference type="AlphaFoldDB" id="A0AA35RQF6"/>
<feature type="non-terminal residue" evidence="2">
    <location>
        <position position="72"/>
    </location>
</feature>
<name>A0AA35RQF6_GEOBA</name>
<keyword evidence="3" id="KW-1185">Reference proteome</keyword>
<evidence type="ECO:0000313" key="2">
    <source>
        <dbReference type="EMBL" id="CAI8015018.1"/>
    </source>
</evidence>
<dbReference type="GO" id="GO:0004114">
    <property type="term" value="F:3',5'-cyclic-nucleotide phosphodiesterase activity"/>
    <property type="evidence" value="ECO:0007669"/>
    <property type="project" value="InterPro"/>
</dbReference>
<organism evidence="2 3">
    <name type="scientific">Geodia barretti</name>
    <name type="common">Barrett's horny sponge</name>
    <dbReference type="NCBI Taxonomy" id="519541"/>
    <lineage>
        <taxon>Eukaryota</taxon>
        <taxon>Metazoa</taxon>
        <taxon>Porifera</taxon>
        <taxon>Demospongiae</taxon>
        <taxon>Heteroscleromorpha</taxon>
        <taxon>Tetractinellida</taxon>
        <taxon>Astrophorina</taxon>
        <taxon>Geodiidae</taxon>
        <taxon>Geodia</taxon>
    </lineage>
</organism>
<evidence type="ECO:0000259" key="1">
    <source>
        <dbReference type="PROSITE" id="PS51845"/>
    </source>
</evidence>
<dbReference type="InterPro" id="IPR023174">
    <property type="entry name" value="PDEase_CS"/>
</dbReference>
<dbReference type="Gene3D" id="1.10.1300.10">
    <property type="entry name" value="3'5'-cyclic nucleotide phosphodiesterase, catalytic domain"/>
    <property type="match status" value="1"/>
</dbReference>
<dbReference type="Pfam" id="PF00233">
    <property type="entry name" value="PDEase_I"/>
    <property type="match status" value="1"/>
</dbReference>
<dbReference type="EMBL" id="CASHTH010001413">
    <property type="protein sequence ID" value="CAI8015018.1"/>
    <property type="molecule type" value="Genomic_DNA"/>
</dbReference>
<accession>A0AA35RQF6</accession>
<dbReference type="GO" id="GO:0007165">
    <property type="term" value="P:signal transduction"/>
    <property type="evidence" value="ECO:0007669"/>
    <property type="project" value="InterPro"/>
</dbReference>
<evidence type="ECO:0000313" key="3">
    <source>
        <dbReference type="Proteomes" id="UP001174909"/>
    </source>
</evidence>
<dbReference type="Proteomes" id="UP001174909">
    <property type="component" value="Unassembled WGS sequence"/>
</dbReference>
<proteinExistence type="predicted"/>
<comment type="caution">
    <text evidence="2">The sequence shown here is derived from an EMBL/GenBank/DDBJ whole genome shotgun (WGS) entry which is preliminary data.</text>
</comment>
<dbReference type="PROSITE" id="PS51845">
    <property type="entry name" value="PDEASE_I_2"/>
    <property type="match status" value="1"/>
</dbReference>
<feature type="domain" description="PDEase" evidence="1">
    <location>
        <begin position="1"/>
        <end position="72"/>
    </location>
</feature>
<dbReference type="PROSITE" id="PS00126">
    <property type="entry name" value="PDEASE_I_1"/>
    <property type="match status" value="1"/>
</dbReference>
<gene>
    <name evidence="2" type="ORF">GBAR_LOCUS9358</name>
</gene>